<evidence type="ECO:0000313" key="3">
    <source>
        <dbReference type="EMBL" id="KIX95995.1"/>
    </source>
</evidence>
<sequence>MAENDQDTPALRKDGVLAQADKIGPKLVGKTEKLEERYRGAAGNDGAEKKEKKGPAGGFDETPLPNAPPGYTLKFTFHKAENLPFADFGTLSSDPYVLAVLRTELPKRHKQDPDLKLRTPTIHRNTDPEWETEWIVGNIPASGFHLKCRLYDEDPSDHDDRLGNVHIDVSRVDDNWKGFSHQRFQLKKRMGSKRAYTLRGCAALVSRRVKMNGSLIVSVENLGRTDAKDGGRIYTIGPLLWSRHYSPLIGRIAGTKDTEQGKDGKEVQKYNFQSVQMQLRGPVPADLYHRYVEFKPFVAGMFTAHTIRGRLLNRALHHQHARIYNYDKTTKYGTFQEPCPEMTKLFLDMVHYDEGGRIFTYVLTLDGQLRFTETGKEFGIDLLSKHTMHSDVNIYIAFSGEFFIRRIKHGKAHRNDDSVHPDKTHPPSTPPEEERDNMGTSSSGGGSSSQGNDAQPLTNGTTNSASKEPWHYELIIDNDSGTYRPNAAKLPMLRSYLSDNFPGLKVRTLDCQADAELQQKLKAEQREKKKQAGGGKQVMYMQNASLSSLSSAEEEAERAATGADGQFHESRYKREMHKFMDGGRDEHHGDDDDNEQRPGIPSEREKQEKINGDLGHETEADGAGDMEKGKEKDAPENEPVAAGAEQ</sequence>
<dbReference type="OrthoDB" id="73919at2759"/>
<dbReference type="EMBL" id="KN848079">
    <property type="protein sequence ID" value="KIX95995.1"/>
    <property type="molecule type" value="Genomic_DNA"/>
</dbReference>
<dbReference type="PROSITE" id="PS50004">
    <property type="entry name" value="C2"/>
    <property type="match status" value="1"/>
</dbReference>
<dbReference type="STRING" id="1442371.A0A0D2H2C2"/>
<accession>A0A0D2H2C2</accession>
<evidence type="ECO:0000313" key="4">
    <source>
        <dbReference type="Proteomes" id="UP000053411"/>
    </source>
</evidence>
<evidence type="ECO:0000259" key="2">
    <source>
        <dbReference type="PROSITE" id="PS50004"/>
    </source>
</evidence>
<feature type="compositionally biased region" description="Basic and acidic residues" evidence="1">
    <location>
        <begin position="602"/>
        <end position="635"/>
    </location>
</feature>
<feature type="compositionally biased region" description="Polar residues" evidence="1">
    <location>
        <begin position="452"/>
        <end position="466"/>
    </location>
</feature>
<feature type="compositionally biased region" description="Basic and acidic residues" evidence="1">
    <location>
        <begin position="566"/>
        <end position="590"/>
    </location>
</feature>
<evidence type="ECO:0000256" key="1">
    <source>
        <dbReference type="SAM" id="MobiDB-lite"/>
    </source>
</evidence>
<reference evidence="3 4" key="1">
    <citation type="submission" date="2015-01" db="EMBL/GenBank/DDBJ databases">
        <title>The Genome Sequence of Fonsecaea multimorphosa CBS 102226.</title>
        <authorList>
            <consortium name="The Broad Institute Genomics Platform"/>
            <person name="Cuomo C."/>
            <person name="de Hoog S."/>
            <person name="Gorbushina A."/>
            <person name="Stielow B."/>
            <person name="Teixiera M."/>
            <person name="Abouelleil A."/>
            <person name="Chapman S.B."/>
            <person name="Priest M."/>
            <person name="Young S.K."/>
            <person name="Wortman J."/>
            <person name="Nusbaum C."/>
            <person name="Birren B."/>
        </authorList>
    </citation>
    <scope>NUCLEOTIDE SEQUENCE [LARGE SCALE GENOMIC DNA]</scope>
    <source>
        <strain evidence="3 4">CBS 102226</strain>
    </source>
</reference>
<dbReference type="Proteomes" id="UP000053411">
    <property type="component" value="Unassembled WGS sequence"/>
</dbReference>
<dbReference type="SMART" id="SM00239">
    <property type="entry name" value="C2"/>
    <property type="match status" value="1"/>
</dbReference>
<dbReference type="GO" id="GO:0010628">
    <property type="term" value="P:positive regulation of gene expression"/>
    <property type="evidence" value="ECO:0007669"/>
    <property type="project" value="TreeGrafter"/>
</dbReference>
<dbReference type="RefSeq" id="XP_016630118.1">
    <property type="nucleotide sequence ID" value="XM_016778747.1"/>
</dbReference>
<dbReference type="Pfam" id="PF00168">
    <property type="entry name" value="C2"/>
    <property type="match status" value="1"/>
</dbReference>
<dbReference type="AlphaFoldDB" id="A0A0D2H2C2"/>
<dbReference type="VEuPathDB" id="FungiDB:Z520_08250"/>
<keyword evidence="4" id="KW-1185">Reference proteome</keyword>
<dbReference type="InterPro" id="IPR035892">
    <property type="entry name" value="C2_domain_sf"/>
</dbReference>
<feature type="domain" description="C2" evidence="2">
    <location>
        <begin position="55"/>
        <end position="184"/>
    </location>
</feature>
<feature type="region of interest" description="Disordered" evidence="1">
    <location>
        <begin position="523"/>
        <end position="646"/>
    </location>
</feature>
<dbReference type="PANTHER" id="PTHR47800:SF5">
    <property type="entry name" value="FER-1-LIKE PROTEIN 6"/>
    <property type="match status" value="1"/>
</dbReference>
<dbReference type="PANTHER" id="PTHR47800">
    <property type="entry name" value="C2 DOMAIN-CONTAINING PROTEIN"/>
    <property type="match status" value="1"/>
</dbReference>
<dbReference type="Gene3D" id="2.60.40.150">
    <property type="entry name" value="C2 domain"/>
    <property type="match status" value="1"/>
</dbReference>
<protein>
    <recommendedName>
        <fullName evidence="2">C2 domain-containing protein</fullName>
    </recommendedName>
</protein>
<dbReference type="GeneID" id="27713996"/>
<feature type="region of interest" description="Disordered" evidence="1">
    <location>
        <begin position="1"/>
        <end position="67"/>
    </location>
</feature>
<feature type="compositionally biased region" description="Basic and acidic residues" evidence="1">
    <location>
        <begin position="413"/>
        <end position="425"/>
    </location>
</feature>
<gene>
    <name evidence="3" type="ORF">Z520_08250</name>
</gene>
<proteinExistence type="predicted"/>
<dbReference type="SUPFAM" id="SSF49562">
    <property type="entry name" value="C2 domain (Calcium/lipid-binding domain, CaLB)"/>
    <property type="match status" value="1"/>
</dbReference>
<dbReference type="InterPro" id="IPR000008">
    <property type="entry name" value="C2_dom"/>
</dbReference>
<feature type="compositionally biased region" description="Basic and acidic residues" evidence="1">
    <location>
        <begin position="29"/>
        <end position="39"/>
    </location>
</feature>
<organism evidence="3 4">
    <name type="scientific">Fonsecaea multimorphosa CBS 102226</name>
    <dbReference type="NCBI Taxonomy" id="1442371"/>
    <lineage>
        <taxon>Eukaryota</taxon>
        <taxon>Fungi</taxon>
        <taxon>Dikarya</taxon>
        <taxon>Ascomycota</taxon>
        <taxon>Pezizomycotina</taxon>
        <taxon>Eurotiomycetes</taxon>
        <taxon>Chaetothyriomycetidae</taxon>
        <taxon>Chaetothyriales</taxon>
        <taxon>Herpotrichiellaceae</taxon>
        <taxon>Fonsecaea</taxon>
    </lineage>
</organism>
<name>A0A0D2H2C2_9EURO</name>
<feature type="region of interest" description="Disordered" evidence="1">
    <location>
        <begin position="413"/>
        <end position="466"/>
    </location>
</feature>